<evidence type="ECO:0000256" key="2">
    <source>
        <dbReference type="ARBA" id="ARBA00023016"/>
    </source>
</evidence>
<comment type="catalytic activity">
    <reaction evidence="5">
        <text>methylglyoxal + H2O = (R)-lactate + H(+)</text>
        <dbReference type="Rhea" id="RHEA:27754"/>
        <dbReference type="ChEBI" id="CHEBI:15377"/>
        <dbReference type="ChEBI" id="CHEBI:15378"/>
        <dbReference type="ChEBI" id="CHEBI:16004"/>
        <dbReference type="ChEBI" id="CHEBI:17158"/>
        <dbReference type="EC" id="4.2.1.130"/>
    </reaction>
</comment>
<evidence type="ECO:0000313" key="7">
    <source>
        <dbReference type="EMBL" id="CDK27088.1"/>
    </source>
</evidence>
<dbReference type="PANTHER" id="PTHR48094:SF11">
    <property type="entry name" value="GLUTATHIONE-INDEPENDENT GLYOXALASE HSP31-RELATED"/>
    <property type="match status" value="1"/>
</dbReference>
<evidence type="ECO:0000256" key="5">
    <source>
        <dbReference type="ARBA" id="ARBA00048082"/>
    </source>
</evidence>
<organism evidence="7 8">
    <name type="scientific">Kuraishia capsulata CBS 1993</name>
    <dbReference type="NCBI Taxonomy" id="1382522"/>
    <lineage>
        <taxon>Eukaryota</taxon>
        <taxon>Fungi</taxon>
        <taxon>Dikarya</taxon>
        <taxon>Ascomycota</taxon>
        <taxon>Saccharomycotina</taxon>
        <taxon>Pichiomycetes</taxon>
        <taxon>Pichiales</taxon>
        <taxon>Pichiaceae</taxon>
        <taxon>Kuraishia</taxon>
    </lineage>
</organism>
<dbReference type="PANTHER" id="PTHR48094">
    <property type="entry name" value="PROTEIN/NUCLEIC ACID DEGLYCASE DJ-1-RELATED"/>
    <property type="match status" value="1"/>
</dbReference>
<dbReference type="GO" id="GO:0005737">
    <property type="term" value="C:cytoplasm"/>
    <property type="evidence" value="ECO:0007669"/>
    <property type="project" value="TreeGrafter"/>
</dbReference>
<accession>W6MLS9</accession>
<evidence type="ECO:0000259" key="6">
    <source>
        <dbReference type="Pfam" id="PF01965"/>
    </source>
</evidence>
<dbReference type="HOGENOM" id="CLU_070319_1_0_1"/>
<dbReference type="EMBL" id="HG793127">
    <property type="protein sequence ID" value="CDK27088.1"/>
    <property type="molecule type" value="Genomic_DNA"/>
</dbReference>
<dbReference type="Pfam" id="PF01965">
    <property type="entry name" value="DJ-1_PfpI"/>
    <property type="match status" value="1"/>
</dbReference>
<dbReference type="GO" id="GO:0019243">
    <property type="term" value="P:methylglyoxal catabolic process to D-lactate via S-lactoyl-glutathione"/>
    <property type="evidence" value="ECO:0007669"/>
    <property type="project" value="TreeGrafter"/>
</dbReference>
<evidence type="ECO:0000256" key="4">
    <source>
        <dbReference type="ARBA" id="ARBA00038493"/>
    </source>
</evidence>
<sequence length="236" mass="25041">MSLPKKVLLALTSAQADFWPDGTQAGLWYSEALHPYQYFVEKGFEVTLASETSTYFLDPHSTADESLGGDKDTFNDASAPFNQALKSVQKASELNSKDFGIFFAAGGHGALFDFPNADSLHKLAAEIYEQGGVVAAVCHGPAIFDNLNLADGTALIKGKTITGFTVAEEDYVGVTQIIADRKLDLVKDVAAKNGAKYVQPDAPFTPFAIADGRVISGTNPASAHVTAEKALEAFSA</sequence>
<dbReference type="InterPro" id="IPR029062">
    <property type="entry name" value="Class_I_gatase-like"/>
</dbReference>
<protein>
    <recommendedName>
        <fullName evidence="1">D-lactate dehydratase</fullName>
        <ecNumber evidence="1">4.2.1.130</ecNumber>
    </recommendedName>
</protein>
<dbReference type="EC" id="4.2.1.130" evidence="1"/>
<dbReference type="STRING" id="1382522.W6MLS9"/>
<reference evidence="7" key="1">
    <citation type="submission" date="2013-12" db="EMBL/GenBank/DDBJ databases">
        <authorList>
            <person name="Genoscope - CEA"/>
        </authorList>
    </citation>
    <scope>NUCLEOTIDE SEQUENCE</scope>
    <source>
        <strain evidence="7">CBS 1993</strain>
    </source>
</reference>
<dbReference type="Gene3D" id="3.40.50.880">
    <property type="match status" value="1"/>
</dbReference>
<feature type="domain" description="DJ-1/PfpI" evidence="6">
    <location>
        <begin position="30"/>
        <end position="223"/>
    </location>
</feature>
<dbReference type="GO" id="GO:0019172">
    <property type="term" value="F:glyoxalase III activity"/>
    <property type="evidence" value="ECO:0007669"/>
    <property type="project" value="UniProtKB-EC"/>
</dbReference>
<dbReference type="InterPro" id="IPR050325">
    <property type="entry name" value="Prot/Nucl_acid_deglycase"/>
</dbReference>
<evidence type="ECO:0000256" key="1">
    <source>
        <dbReference type="ARBA" id="ARBA00013134"/>
    </source>
</evidence>
<name>W6MLS9_9ASCO</name>
<dbReference type="InterPro" id="IPR002818">
    <property type="entry name" value="DJ-1/PfpI"/>
</dbReference>
<comment type="similarity">
    <text evidence="4">Belongs to the peptidase C56 family. HSP31-like subfamily.</text>
</comment>
<dbReference type="SUPFAM" id="SSF52317">
    <property type="entry name" value="Class I glutamine amidotransferase-like"/>
    <property type="match status" value="1"/>
</dbReference>
<dbReference type="FunFam" id="3.40.50.880:FF:000051">
    <property type="entry name" value="Glutathione-independent glyoxalase HSP31"/>
    <property type="match status" value="1"/>
</dbReference>
<gene>
    <name evidence="7" type="ORF">KUCA_T00003065001</name>
</gene>
<proteinExistence type="inferred from homology"/>
<reference evidence="7" key="2">
    <citation type="submission" date="2014-02" db="EMBL/GenBank/DDBJ databases">
        <title>Complete DNA sequence of /Kuraishia capsulata/ illustrates novel genomic features among budding yeasts (/Saccharomycotina/).</title>
        <authorList>
            <person name="Morales L."/>
            <person name="Noel B."/>
            <person name="Porcel B."/>
            <person name="Marcet-Houben M."/>
            <person name="Hullo M-F."/>
            <person name="Sacerdot C."/>
            <person name="Tekaia F."/>
            <person name="Leh-Louis V."/>
            <person name="Despons L."/>
            <person name="Khanna V."/>
            <person name="Aury J-M."/>
            <person name="Barbe V."/>
            <person name="Couloux A."/>
            <person name="Labadie K."/>
            <person name="Pelletier E."/>
            <person name="Souciet J-L."/>
            <person name="Boekhout T."/>
            <person name="Gabaldon T."/>
            <person name="Wincker P."/>
            <person name="Dujon B."/>
        </authorList>
    </citation>
    <scope>NUCLEOTIDE SEQUENCE</scope>
    <source>
        <strain evidence="7">CBS 1993</strain>
    </source>
</reference>
<dbReference type="GeneID" id="34520472"/>
<dbReference type="Proteomes" id="UP000019384">
    <property type="component" value="Unassembled WGS sequence"/>
</dbReference>
<keyword evidence="2" id="KW-0346">Stress response</keyword>
<dbReference type="AlphaFoldDB" id="W6MLS9"/>
<keyword evidence="3" id="KW-0456">Lyase</keyword>
<dbReference type="OrthoDB" id="543156at2759"/>
<evidence type="ECO:0000256" key="3">
    <source>
        <dbReference type="ARBA" id="ARBA00023239"/>
    </source>
</evidence>
<dbReference type="RefSeq" id="XP_022459084.1">
    <property type="nucleotide sequence ID" value="XM_022603372.1"/>
</dbReference>
<keyword evidence="8" id="KW-1185">Reference proteome</keyword>
<evidence type="ECO:0000313" key="8">
    <source>
        <dbReference type="Proteomes" id="UP000019384"/>
    </source>
</evidence>